<dbReference type="PROSITE" id="PS00108">
    <property type="entry name" value="PROTEIN_KINASE_ST"/>
    <property type="match status" value="1"/>
</dbReference>
<accession>A0AAW1UZ89</accession>
<evidence type="ECO:0000256" key="1">
    <source>
        <dbReference type="ARBA" id="ARBA00022527"/>
    </source>
</evidence>
<dbReference type="Gene3D" id="3.30.200.20">
    <property type="entry name" value="Phosphorylase Kinase, domain 1"/>
    <property type="match status" value="1"/>
</dbReference>
<dbReference type="SMART" id="SM00220">
    <property type="entry name" value="S_TKc"/>
    <property type="match status" value="1"/>
</dbReference>
<dbReference type="InterPro" id="IPR000719">
    <property type="entry name" value="Prot_kinase_dom"/>
</dbReference>
<proteinExistence type="predicted"/>
<evidence type="ECO:0000256" key="2">
    <source>
        <dbReference type="ARBA" id="ARBA00022679"/>
    </source>
</evidence>
<keyword evidence="3" id="KW-0547">Nucleotide-binding</keyword>
<gene>
    <name evidence="7" type="ORF">WA026_000427</name>
</gene>
<comment type="caution">
    <text evidence="7">The sequence shown here is derived from an EMBL/GenBank/DDBJ whole genome shotgun (WGS) entry which is preliminary data.</text>
</comment>
<keyword evidence="8" id="KW-1185">Reference proteome</keyword>
<keyword evidence="2" id="KW-0808">Transferase</keyword>
<dbReference type="EMBL" id="JARQZJ010000121">
    <property type="protein sequence ID" value="KAK9888158.1"/>
    <property type="molecule type" value="Genomic_DNA"/>
</dbReference>
<dbReference type="Pfam" id="PF00069">
    <property type="entry name" value="Pkinase"/>
    <property type="match status" value="1"/>
</dbReference>
<organism evidence="7 8">
    <name type="scientific">Henosepilachna vigintioctopunctata</name>
    <dbReference type="NCBI Taxonomy" id="420089"/>
    <lineage>
        <taxon>Eukaryota</taxon>
        <taxon>Metazoa</taxon>
        <taxon>Ecdysozoa</taxon>
        <taxon>Arthropoda</taxon>
        <taxon>Hexapoda</taxon>
        <taxon>Insecta</taxon>
        <taxon>Pterygota</taxon>
        <taxon>Neoptera</taxon>
        <taxon>Endopterygota</taxon>
        <taxon>Coleoptera</taxon>
        <taxon>Polyphaga</taxon>
        <taxon>Cucujiformia</taxon>
        <taxon>Coccinelloidea</taxon>
        <taxon>Coccinellidae</taxon>
        <taxon>Epilachninae</taxon>
        <taxon>Epilachnini</taxon>
        <taxon>Henosepilachna</taxon>
    </lineage>
</organism>
<evidence type="ECO:0000259" key="6">
    <source>
        <dbReference type="PROSITE" id="PS50011"/>
    </source>
</evidence>
<dbReference type="PROSITE" id="PS50011">
    <property type="entry name" value="PROTEIN_KINASE_DOM"/>
    <property type="match status" value="1"/>
</dbReference>
<dbReference type="SUPFAM" id="SSF56112">
    <property type="entry name" value="Protein kinase-like (PK-like)"/>
    <property type="match status" value="1"/>
</dbReference>
<keyword evidence="5" id="KW-0067">ATP-binding</keyword>
<evidence type="ECO:0000256" key="4">
    <source>
        <dbReference type="ARBA" id="ARBA00022777"/>
    </source>
</evidence>
<keyword evidence="1" id="KW-0723">Serine/threonine-protein kinase</keyword>
<sequence>MGNKNPKQFVYNSDSVDGNYYHKGRDFSQVNVESCSNLSKRSFDSTSSYRTANSNFSISVSKQCFRLSRRSVYRFQQLSSSPYESRKTQWPVPQVESCFLPEFSVIGSSDQEKYKIIEEISSGSFSRVYKVLKSDSNEIFALKVISKSKVISENLIYQVKDEVKIQKLCGHHPFIVSSLFCWQNKRKLFIVSNFIEGGELYKLLLDYGALPISLVKLFVAQIAIVLDFLHNAGIIYRDLKPENILLDSDGNIQLIDFGLSKILSYGTTTSTVCGTPQYMGMN</sequence>
<dbReference type="GO" id="GO:0005524">
    <property type="term" value="F:ATP binding"/>
    <property type="evidence" value="ECO:0007669"/>
    <property type="project" value="UniProtKB-KW"/>
</dbReference>
<dbReference type="InterPro" id="IPR008271">
    <property type="entry name" value="Ser/Thr_kinase_AS"/>
</dbReference>
<evidence type="ECO:0000313" key="8">
    <source>
        <dbReference type="Proteomes" id="UP001431783"/>
    </source>
</evidence>
<dbReference type="Proteomes" id="UP001431783">
    <property type="component" value="Unassembled WGS sequence"/>
</dbReference>
<dbReference type="Gene3D" id="1.10.510.10">
    <property type="entry name" value="Transferase(Phosphotransferase) domain 1"/>
    <property type="match status" value="1"/>
</dbReference>
<dbReference type="GO" id="GO:0004674">
    <property type="term" value="F:protein serine/threonine kinase activity"/>
    <property type="evidence" value="ECO:0007669"/>
    <property type="project" value="UniProtKB-KW"/>
</dbReference>
<reference evidence="7 8" key="1">
    <citation type="submission" date="2023-03" db="EMBL/GenBank/DDBJ databases">
        <title>Genome insight into feeding habits of ladybird beetles.</title>
        <authorList>
            <person name="Li H.-S."/>
            <person name="Huang Y.-H."/>
            <person name="Pang H."/>
        </authorList>
    </citation>
    <scope>NUCLEOTIDE SEQUENCE [LARGE SCALE GENOMIC DNA]</scope>
    <source>
        <strain evidence="7">SYSU_2023b</strain>
        <tissue evidence="7">Whole body</tissue>
    </source>
</reference>
<dbReference type="InterPro" id="IPR011009">
    <property type="entry name" value="Kinase-like_dom_sf"/>
</dbReference>
<dbReference type="AlphaFoldDB" id="A0AAW1UZ89"/>
<dbReference type="PANTHER" id="PTHR24355:SF1">
    <property type="entry name" value="RIBOSOMAL PROTEIN S6 KINASE-RELATED PROTEIN"/>
    <property type="match status" value="1"/>
</dbReference>
<evidence type="ECO:0000313" key="7">
    <source>
        <dbReference type="EMBL" id="KAK9888158.1"/>
    </source>
</evidence>
<feature type="domain" description="Protein kinase" evidence="6">
    <location>
        <begin position="114"/>
        <end position="282"/>
    </location>
</feature>
<name>A0AAW1UZ89_9CUCU</name>
<evidence type="ECO:0000256" key="5">
    <source>
        <dbReference type="ARBA" id="ARBA00022840"/>
    </source>
</evidence>
<keyword evidence="4" id="KW-0418">Kinase</keyword>
<protein>
    <recommendedName>
        <fullName evidence="6">Protein kinase domain-containing protein</fullName>
    </recommendedName>
</protein>
<evidence type="ECO:0000256" key="3">
    <source>
        <dbReference type="ARBA" id="ARBA00022741"/>
    </source>
</evidence>
<dbReference type="PANTHER" id="PTHR24355">
    <property type="entry name" value="G PROTEIN-COUPLED RECEPTOR KINASE/RIBOSOMAL PROTEIN S6 KINASE"/>
    <property type="match status" value="1"/>
</dbReference>